<proteinExistence type="predicted"/>
<geneLocation type="plasmid" evidence="2">
    <name>pAH1</name>
</geneLocation>
<evidence type="ECO:0000256" key="1">
    <source>
        <dbReference type="SAM" id="Coils"/>
    </source>
</evidence>
<keyword evidence="1" id="KW-0175">Coiled coil</keyword>
<accession>B6D939</accession>
<dbReference type="EMBL" id="EU881703">
    <property type="protein sequence ID" value="ACI15721.1"/>
    <property type="molecule type" value="Genomic_DNA"/>
</dbReference>
<sequence length="98" mass="11658">MTINEIIEENRELEQRYARALNTIAALERKVAKLQRENEELKRENEKLRRQRNILLRGMQIALQISSKEKQDLHLKMIIERIRRETGEFKGESNGRSG</sequence>
<organism evidence="2">
    <name type="scientific">Acidianus hospitalis (strain W1)</name>
    <dbReference type="NCBI Taxonomy" id="933801"/>
    <lineage>
        <taxon>Archaea</taxon>
        <taxon>Thermoproteota</taxon>
        <taxon>Thermoprotei</taxon>
        <taxon>Sulfolobales</taxon>
        <taxon>Sulfolobaceae</taxon>
        <taxon>Acidianus</taxon>
    </lineage>
</organism>
<protein>
    <submittedName>
        <fullName evidence="2">Uncharacterized protein</fullName>
    </submittedName>
</protein>
<name>B6D939_ACIHW</name>
<feature type="coiled-coil region" evidence="1">
    <location>
        <begin position="3"/>
        <end position="58"/>
    </location>
</feature>
<dbReference type="RefSeq" id="WP_012548829.1">
    <property type="nucleotide sequence ID" value="NC_011299.1"/>
</dbReference>
<dbReference type="AlphaFoldDB" id="B6D939"/>
<keyword evidence="2" id="KW-0614">Plasmid</keyword>
<evidence type="ECO:0000313" key="2">
    <source>
        <dbReference type="EMBL" id="ACI15721.1"/>
    </source>
</evidence>
<reference evidence="2" key="1">
    <citation type="journal article" date="2008" name="Mol. Microbiol.">
        <title>Novel archaeal plasmid pAH1 and its interactions with the lipothrixvirus AFV1.</title>
        <authorList>
            <person name="Basta T."/>
            <person name="Smyth J."/>
            <person name="Forterre P."/>
            <person name="Prangishvili D."/>
            <person name="Peng X."/>
        </authorList>
    </citation>
    <scope>NUCLEOTIDE SEQUENCE</scope>
    <source>
        <strain evidence="2">W1</strain>
        <plasmid evidence="2">pAH1</plasmid>
    </source>
</reference>